<reference evidence="2 3" key="1">
    <citation type="submission" date="2018-06" db="EMBL/GenBank/DDBJ databases">
        <title>Sphaerisporangium craniellae sp. nov., isolated from a marine sponge in the South China Sea.</title>
        <authorList>
            <person name="Li L."/>
        </authorList>
    </citation>
    <scope>NUCLEOTIDE SEQUENCE [LARGE SCALE GENOMIC DNA]</scope>
    <source>
        <strain evidence="2 3">LHW63015</strain>
    </source>
</reference>
<dbReference type="Gene3D" id="1.10.260.40">
    <property type="entry name" value="lambda repressor-like DNA-binding domains"/>
    <property type="match status" value="1"/>
</dbReference>
<evidence type="ECO:0000313" key="3">
    <source>
        <dbReference type="Proteomes" id="UP000253303"/>
    </source>
</evidence>
<dbReference type="RefSeq" id="WP_113982688.1">
    <property type="nucleotide sequence ID" value="NZ_QMEY01000009.1"/>
</dbReference>
<keyword evidence="3" id="KW-1185">Reference proteome</keyword>
<dbReference type="Pfam" id="PF13560">
    <property type="entry name" value="HTH_31"/>
    <property type="match status" value="1"/>
</dbReference>
<evidence type="ECO:0000259" key="1">
    <source>
        <dbReference type="PROSITE" id="PS50943"/>
    </source>
</evidence>
<dbReference type="CDD" id="cd00093">
    <property type="entry name" value="HTH_XRE"/>
    <property type="match status" value="1"/>
</dbReference>
<dbReference type="InterPro" id="IPR001387">
    <property type="entry name" value="Cro/C1-type_HTH"/>
</dbReference>
<feature type="domain" description="HTH cro/C1-type" evidence="1">
    <location>
        <begin position="12"/>
        <end position="57"/>
    </location>
</feature>
<dbReference type="InterPro" id="IPR010982">
    <property type="entry name" value="Lambda_DNA-bd_dom_sf"/>
</dbReference>
<sequence>MVQQPIPFGAELRRRRLGAGLSLTELSRLVHYSKGHLSKVERGLKAPSTELARLCDAKLGAEGALTALVGRRPSRSGSGGAGWGFGDEEVWLMRLSKDGQSRFHPVNRRQVMVAGAVSMAGMGIGIPATASVPVLGSASEPDDTTLLGMSRALFDQYRRMGQVAGPGLLLPALIAQTHALQEMSSRMGENQRPALLRLASRYAEYVGWLAQESGNEPAALWWTQRAVELAEAGGDRQLAAYGLVRRALVTLYQEDAEQTIDLARKAQEGDISARIRGLAAQREAQGHALAGDHSACMRSLDRARALMAESATESDGPVIGTTHLPDPVGMISGWCLHDLGRPAEAAEVIAAQLAQVPSYALRTRVRYGVRHALAYAAAGEIDHACHLTGRLLNGAATVTSATITTDLRKLARALARHPRNAAVRELSPALGAAMRDADL</sequence>
<organism evidence="2 3">
    <name type="scientific">Spongiactinospora rosea</name>
    <dbReference type="NCBI Taxonomy" id="2248750"/>
    <lineage>
        <taxon>Bacteria</taxon>
        <taxon>Bacillati</taxon>
        <taxon>Actinomycetota</taxon>
        <taxon>Actinomycetes</taxon>
        <taxon>Streptosporangiales</taxon>
        <taxon>Streptosporangiaceae</taxon>
        <taxon>Spongiactinospora</taxon>
    </lineage>
</organism>
<dbReference type="PROSITE" id="PS50943">
    <property type="entry name" value="HTH_CROC1"/>
    <property type="match status" value="1"/>
</dbReference>
<dbReference type="Proteomes" id="UP000253303">
    <property type="component" value="Unassembled WGS sequence"/>
</dbReference>
<dbReference type="GO" id="GO:0003677">
    <property type="term" value="F:DNA binding"/>
    <property type="evidence" value="ECO:0007669"/>
    <property type="project" value="InterPro"/>
</dbReference>
<evidence type="ECO:0000313" key="2">
    <source>
        <dbReference type="EMBL" id="RBQ18088.1"/>
    </source>
</evidence>
<dbReference type="SUPFAM" id="SSF47413">
    <property type="entry name" value="lambda repressor-like DNA-binding domains"/>
    <property type="match status" value="1"/>
</dbReference>
<accession>A0A366LVW7</accession>
<dbReference type="OrthoDB" id="5184419at2"/>
<dbReference type="EMBL" id="QMEY01000009">
    <property type="protein sequence ID" value="RBQ18088.1"/>
    <property type="molecule type" value="Genomic_DNA"/>
</dbReference>
<protein>
    <submittedName>
        <fullName evidence="2">Transcriptional regulator</fullName>
    </submittedName>
</protein>
<proteinExistence type="predicted"/>
<comment type="caution">
    <text evidence="2">The sequence shown here is derived from an EMBL/GenBank/DDBJ whole genome shotgun (WGS) entry which is preliminary data.</text>
</comment>
<name>A0A366LVW7_9ACTN</name>
<gene>
    <name evidence="2" type="ORF">DP939_22260</name>
</gene>
<dbReference type="AlphaFoldDB" id="A0A366LVW7"/>
<dbReference type="SMART" id="SM00530">
    <property type="entry name" value="HTH_XRE"/>
    <property type="match status" value="1"/>
</dbReference>